<dbReference type="InterPro" id="IPR012340">
    <property type="entry name" value="NA-bd_OB-fold"/>
</dbReference>
<gene>
    <name evidence="7" type="ORF">IEQ34_011132</name>
</gene>
<keyword evidence="5" id="KW-0238">DNA-binding</keyword>
<keyword evidence="2" id="KW-0479">Metal-binding</keyword>
<protein>
    <recommendedName>
        <fullName evidence="6">Replication factor A C-terminal domain-containing protein</fullName>
    </recommendedName>
</protein>
<feature type="domain" description="Replication factor A C-terminal" evidence="6">
    <location>
        <begin position="82"/>
        <end position="201"/>
    </location>
</feature>
<organism evidence="7 8">
    <name type="scientific">Dendrobium chrysotoxum</name>
    <name type="common">Orchid</name>
    <dbReference type="NCBI Taxonomy" id="161865"/>
    <lineage>
        <taxon>Eukaryota</taxon>
        <taxon>Viridiplantae</taxon>
        <taxon>Streptophyta</taxon>
        <taxon>Embryophyta</taxon>
        <taxon>Tracheophyta</taxon>
        <taxon>Spermatophyta</taxon>
        <taxon>Magnoliopsida</taxon>
        <taxon>Liliopsida</taxon>
        <taxon>Asparagales</taxon>
        <taxon>Orchidaceae</taxon>
        <taxon>Epidendroideae</taxon>
        <taxon>Malaxideae</taxon>
        <taxon>Dendrobiinae</taxon>
        <taxon>Dendrobium</taxon>
    </lineage>
</organism>
<dbReference type="EMBL" id="JAGFBR010000010">
    <property type="protein sequence ID" value="KAH0460469.1"/>
    <property type="molecule type" value="Genomic_DNA"/>
</dbReference>
<dbReference type="GO" id="GO:0008270">
    <property type="term" value="F:zinc ion binding"/>
    <property type="evidence" value="ECO:0007669"/>
    <property type="project" value="UniProtKB-KW"/>
</dbReference>
<dbReference type="GO" id="GO:0003677">
    <property type="term" value="F:DNA binding"/>
    <property type="evidence" value="ECO:0007669"/>
    <property type="project" value="UniProtKB-KW"/>
</dbReference>
<reference evidence="7 8" key="1">
    <citation type="journal article" date="2021" name="Hortic Res">
        <title>Chromosome-scale assembly of the Dendrobium chrysotoxum genome enhances the understanding of orchid evolution.</title>
        <authorList>
            <person name="Zhang Y."/>
            <person name="Zhang G.Q."/>
            <person name="Zhang D."/>
            <person name="Liu X.D."/>
            <person name="Xu X.Y."/>
            <person name="Sun W.H."/>
            <person name="Yu X."/>
            <person name="Zhu X."/>
            <person name="Wang Z.W."/>
            <person name="Zhao X."/>
            <person name="Zhong W.Y."/>
            <person name="Chen H."/>
            <person name="Yin W.L."/>
            <person name="Huang T."/>
            <person name="Niu S.C."/>
            <person name="Liu Z.J."/>
        </authorList>
    </citation>
    <scope>NUCLEOTIDE SEQUENCE [LARGE SCALE GENOMIC DNA]</scope>
    <source>
        <strain evidence="7">Lindl</strain>
    </source>
</reference>
<dbReference type="Proteomes" id="UP000775213">
    <property type="component" value="Unassembled WGS sequence"/>
</dbReference>
<proteinExistence type="inferred from homology"/>
<comment type="similarity">
    <text evidence="1">Belongs to the replication factor A protein 1 family.</text>
</comment>
<keyword evidence="4" id="KW-0862">Zinc</keyword>
<keyword evidence="3" id="KW-0863">Zinc-finger</keyword>
<evidence type="ECO:0000313" key="7">
    <source>
        <dbReference type="EMBL" id="KAH0460469.1"/>
    </source>
</evidence>
<comment type="caution">
    <text evidence="7">The sequence shown here is derived from an EMBL/GenBank/DDBJ whole genome shotgun (WGS) entry which is preliminary data.</text>
</comment>
<dbReference type="AlphaFoldDB" id="A0AAV7GFD1"/>
<name>A0AAV7GFD1_DENCH</name>
<evidence type="ECO:0000259" key="6">
    <source>
        <dbReference type="Pfam" id="PF08646"/>
    </source>
</evidence>
<dbReference type="InterPro" id="IPR013955">
    <property type="entry name" value="Rep_factor-A_C"/>
</dbReference>
<evidence type="ECO:0000256" key="5">
    <source>
        <dbReference type="ARBA" id="ARBA00023125"/>
    </source>
</evidence>
<evidence type="ECO:0000256" key="1">
    <source>
        <dbReference type="ARBA" id="ARBA00005690"/>
    </source>
</evidence>
<dbReference type="InterPro" id="IPR047192">
    <property type="entry name" value="Euk_RPA1_DBD_C"/>
</dbReference>
<accession>A0AAV7GFD1</accession>
<dbReference type="Pfam" id="PF08646">
    <property type="entry name" value="Rep_fac-A_C"/>
    <property type="match status" value="1"/>
</dbReference>
<dbReference type="CDD" id="cd04476">
    <property type="entry name" value="RPA1_DBD_C"/>
    <property type="match status" value="1"/>
</dbReference>
<dbReference type="Gene3D" id="2.40.50.140">
    <property type="entry name" value="Nucleic acid-binding proteins"/>
    <property type="match status" value="2"/>
</dbReference>
<dbReference type="PANTHER" id="PTHR47165:SF4">
    <property type="entry name" value="OS03G0429900 PROTEIN"/>
    <property type="match status" value="1"/>
</dbReference>
<evidence type="ECO:0000256" key="3">
    <source>
        <dbReference type="ARBA" id="ARBA00022771"/>
    </source>
</evidence>
<sequence>MMNEKPTIFAKAVVGKNFNGFTLSSTMSTIIEINPDLPATKELMDWFNETGFRHASTNFDVYVMADLLKINTSELLSGEMKYYATKVIIKGLQQEESIWYPSCNTCKSKVTITEDVVRCAKCSKENIDYSLRYLIKLYVEDDTSNSIFTLFNNEAASIIGVPVSDLKNTKVTNIEEYNKIIKDSCDKEMTFIIKAQDKTYGN</sequence>
<evidence type="ECO:0000256" key="4">
    <source>
        <dbReference type="ARBA" id="ARBA00022833"/>
    </source>
</evidence>
<dbReference type="PANTHER" id="PTHR47165">
    <property type="entry name" value="OS03G0429900 PROTEIN"/>
    <property type="match status" value="1"/>
</dbReference>
<dbReference type="SUPFAM" id="SSF50249">
    <property type="entry name" value="Nucleic acid-binding proteins"/>
    <property type="match status" value="1"/>
</dbReference>
<evidence type="ECO:0000256" key="2">
    <source>
        <dbReference type="ARBA" id="ARBA00022723"/>
    </source>
</evidence>
<evidence type="ECO:0000313" key="8">
    <source>
        <dbReference type="Proteomes" id="UP000775213"/>
    </source>
</evidence>
<keyword evidence="8" id="KW-1185">Reference proteome</keyword>